<proteinExistence type="predicted"/>
<evidence type="ECO:0000313" key="1">
    <source>
        <dbReference type="EMBL" id="TCN59552.1"/>
    </source>
</evidence>
<accession>A0ABY2B157</accession>
<organism evidence="1 2">
    <name type="scientific">Flavobacterium circumlabens</name>
    <dbReference type="NCBI Taxonomy" id="2133765"/>
    <lineage>
        <taxon>Bacteria</taxon>
        <taxon>Pseudomonadati</taxon>
        <taxon>Bacteroidota</taxon>
        <taxon>Flavobacteriia</taxon>
        <taxon>Flavobacteriales</taxon>
        <taxon>Flavobacteriaceae</taxon>
        <taxon>Flavobacterium</taxon>
    </lineage>
</organism>
<name>A0ABY2B157_9FLAO</name>
<dbReference type="Proteomes" id="UP000295270">
    <property type="component" value="Unassembled WGS sequence"/>
</dbReference>
<protein>
    <submittedName>
        <fullName evidence="1">Uncharacterized protein</fullName>
    </submittedName>
</protein>
<comment type="caution">
    <text evidence="1">The sequence shown here is derived from an EMBL/GenBank/DDBJ whole genome shotgun (WGS) entry which is preliminary data.</text>
</comment>
<sequence length="44" mass="5136">MKLIISNSKIVHNKLLRQHVSIVYIIVSTHSFIQKTFNNLESLK</sequence>
<evidence type="ECO:0000313" key="2">
    <source>
        <dbReference type="Proteomes" id="UP000295270"/>
    </source>
</evidence>
<dbReference type="EMBL" id="SLWA01000002">
    <property type="protein sequence ID" value="TCN59552.1"/>
    <property type="molecule type" value="Genomic_DNA"/>
</dbReference>
<keyword evidence="2" id="KW-1185">Reference proteome</keyword>
<gene>
    <name evidence="1" type="ORF">EV142_102170</name>
</gene>
<reference evidence="1 2" key="1">
    <citation type="journal article" date="2015" name="Stand. Genomic Sci.">
        <title>Genomic Encyclopedia of Bacterial and Archaeal Type Strains, Phase III: the genomes of soil and plant-associated and newly described type strains.</title>
        <authorList>
            <person name="Whitman W.B."/>
            <person name="Woyke T."/>
            <person name="Klenk H.P."/>
            <person name="Zhou Y."/>
            <person name="Lilburn T.G."/>
            <person name="Beck B.J."/>
            <person name="De Vos P."/>
            <person name="Vandamme P."/>
            <person name="Eisen J.A."/>
            <person name="Garrity G."/>
            <person name="Hugenholtz P."/>
            <person name="Kyrpides N.C."/>
        </authorList>
    </citation>
    <scope>NUCLEOTIDE SEQUENCE [LARGE SCALE GENOMIC DNA]</scope>
    <source>
        <strain evidence="1 2">P5626</strain>
    </source>
</reference>